<dbReference type="PANTHER" id="PTHR33065:SF64">
    <property type="entry name" value="OS05G0109100 PROTEIN"/>
    <property type="match status" value="1"/>
</dbReference>
<accession>A0A2T8KHK9</accession>
<dbReference type="InterPro" id="IPR046533">
    <property type="entry name" value="DUF6598"/>
</dbReference>
<dbReference type="Gramene" id="PVH61663">
    <property type="protein sequence ID" value="PVH61663"/>
    <property type="gene ID" value="PAHAL_3G089200"/>
</dbReference>
<feature type="domain" description="DUF6598" evidence="1">
    <location>
        <begin position="20"/>
        <end position="160"/>
    </location>
</feature>
<dbReference type="AlphaFoldDB" id="A0A2T8KHK9"/>
<dbReference type="PANTHER" id="PTHR33065">
    <property type="entry name" value="OS07G0486400 PROTEIN"/>
    <property type="match status" value="1"/>
</dbReference>
<evidence type="ECO:0000259" key="1">
    <source>
        <dbReference type="Pfam" id="PF20241"/>
    </source>
</evidence>
<organism evidence="2">
    <name type="scientific">Panicum hallii</name>
    <dbReference type="NCBI Taxonomy" id="206008"/>
    <lineage>
        <taxon>Eukaryota</taxon>
        <taxon>Viridiplantae</taxon>
        <taxon>Streptophyta</taxon>
        <taxon>Embryophyta</taxon>
        <taxon>Tracheophyta</taxon>
        <taxon>Spermatophyta</taxon>
        <taxon>Magnoliopsida</taxon>
        <taxon>Liliopsida</taxon>
        <taxon>Poales</taxon>
        <taxon>Poaceae</taxon>
        <taxon>PACMAD clade</taxon>
        <taxon>Panicoideae</taxon>
        <taxon>Panicodae</taxon>
        <taxon>Paniceae</taxon>
        <taxon>Panicinae</taxon>
        <taxon>Panicum</taxon>
        <taxon>Panicum sect. Panicum</taxon>
    </lineage>
</organism>
<name>A0A2T8KHK9_9POAL</name>
<evidence type="ECO:0000313" key="2">
    <source>
        <dbReference type="EMBL" id="PVH61663.1"/>
    </source>
</evidence>
<gene>
    <name evidence="2" type="ORF">PAHAL_3G089200</name>
</gene>
<dbReference type="Proteomes" id="UP000243499">
    <property type="component" value="Chromosome 3"/>
</dbReference>
<dbReference type="EMBL" id="CM008048">
    <property type="protein sequence ID" value="PVH61663.1"/>
    <property type="molecule type" value="Genomic_DNA"/>
</dbReference>
<reference evidence="2" key="1">
    <citation type="submission" date="2018-04" db="EMBL/GenBank/DDBJ databases">
        <title>WGS assembly of Panicum hallii.</title>
        <authorList>
            <person name="Lovell J."/>
            <person name="Jenkins J."/>
            <person name="Lowry D."/>
            <person name="Mamidi S."/>
            <person name="Sreedasyam A."/>
            <person name="Weng X."/>
            <person name="Barry K."/>
            <person name="Bonette J."/>
            <person name="Campitelli B."/>
            <person name="Daum C."/>
            <person name="Gordon S."/>
            <person name="Gould B."/>
            <person name="Lipzen A."/>
            <person name="Macqueen A."/>
            <person name="Palacio-Mejia J."/>
            <person name="Plott C."/>
            <person name="Shakirov E."/>
            <person name="Shu S."/>
            <person name="Yoshinaga Y."/>
            <person name="Zane M."/>
            <person name="Rokhsar D."/>
            <person name="Grimwood J."/>
            <person name="Schmutz J."/>
            <person name="Juenger T."/>
        </authorList>
    </citation>
    <scope>NUCLEOTIDE SEQUENCE [LARGE SCALE GENOMIC DNA]</scope>
    <source>
        <strain evidence="2">FIL2</strain>
    </source>
</reference>
<dbReference type="Pfam" id="PF20241">
    <property type="entry name" value="DUF6598"/>
    <property type="match status" value="1"/>
</dbReference>
<protein>
    <recommendedName>
        <fullName evidence="1">DUF6598 domain-containing protein</fullName>
    </recommendedName>
</protein>
<proteinExistence type="predicted"/>
<sequence>MRYNDRVRNKGDQHFHRPAVRILSVKIVSLDACFPIQVYGTVIARDSVDLKCLRLFRCEKDHCQLISSKDESLILTGPKRGLLLLDDAYVEIDLKIRDPQGQEDKGLSKGFLTIRGIAPRRLDKCVVESKDLATRLSTMEVMYAVVNNAVEATMAILLISKLLLSSRG</sequence>